<evidence type="ECO:0000256" key="1">
    <source>
        <dbReference type="ARBA" id="ARBA00022754"/>
    </source>
</evidence>
<dbReference type="InterPro" id="IPR018039">
    <property type="entry name" value="IF_conserved"/>
</dbReference>
<name>A0A9Q9ZTI9_CYPCA</name>
<dbReference type="AlphaFoldDB" id="A0A9Q9ZTI9"/>
<comment type="similarity">
    <text evidence="3">Belongs to the intermediate filament family.</text>
</comment>
<dbReference type="GO" id="GO:0005198">
    <property type="term" value="F:structural molecule activity"/>
    <property type="evidence" value="ECO:0007669"/>
    <property type="project" value="InterPro"/>
</dbReference>
<evidence type="ECO:0000256" key="3">
    <source>
        <dbReference type="RuleBase" id="RU000685"/>
    </source>
</evidence>
<accession>A0A9Q9ZTI9</accession>
<feature type="coiled-coil region" evidence="4">
    <location>
        <begin position="139"/>
        <end position="166"/>
    </location>
</feature>
<proteinExistence type="inferred from homology"/>
<evidence type="ECO:0000256" key="4">
    <source>
        <dbReference type="SAM" id="Coils"/>
    </source>
</evidence>
<dbReference type="PROSITE" id="PS51842">
    <property type="entry name" value="IF_ROD_2"/>
    <property type="match status" value="1"/>
</dbReference>
<dbReference type="RefSeq" id="XP_042573442.1">
    <property type="nucleotide sequence ID" value="XM_042717508.1"/>
</dbReference>
<evidence type="ECO:0000313" key="6">
    <source>
        <dbReference type="RefSeq" id="XP_042573442.1"/>
    </source>
</evidence>
<feature type="coiled-coil region" evidence="4">
    <location>
        <begin position="244"/>
        <end position="271"/>
    </location>
</feature>
<sequence length="532" mass="56388">MAFRSQCSSGRSFSTARSRSLAPVNFSSFGSQSVMAGGLQSGTGLGFGSGGGLGFGSGAGLGFGSGAGLGFGLGSGLGFGSGFVSGYGAGGGSLSANLGMVGGSLSSAGGGGSFGASFRAGAGSFAEAMANFVNEKQQMQVLNDRLATYLEKVKRLETTNHELNEKLRSFTISRVQSSFNLEPYEIQIKPLREKLQLLMQDHTRIALAVDNAKLAADNFRMRFETELAMRQSVEGDIAGLKTLKTEYNSTNAVLLQEVKGLEKECTALKDAHQQDMIALRGQMMGTVTVDVKEIESTDLSRVLAEIRSEYEMVIEKNRREAENWYTKQLEKKQVEVELFTETTVSGSSEITESHKQSMSLRTHLDAALMEKANLEQRLVAVQAQYQTQFFSLAQLAGSLEGELTSVRESAMQQSREYQLLLSTKVQLEREISTYKALLEGAGEFSKIVTLKTPSMKVVVVSDLPSSAADGAGGGVEVEVPALSEAQSDGSGASDPAVGRATAYALMALEGVAADAVVPSSSPAAEVRSVTVH</sequence>
<keyword evidence="2 4" id="KW-0175">Coiled coil</keyword>
<dbReference type="PANTHER" id="PTHR23239">
    <property type="entry name" value="INTERMEDIATE FILAMENT"/>
    <property type="match status" value="1"/>
</dbReference>
<feature type="domain" description="IF rod" evidence="5">
    <location>
        <begin position="135"/>
        <end position="445"/>
    </location>
</feature>
<evidence type="ECO:0000256" key="2">
    <source>
        <dbReference type="ARBA" id="ARBA00023054"/>
    </source>
</evidence>
<dbReference type="SMART" id="SM01391">
    <property type="entry name" value="Filament"/>
    <property type="match status" value="1"/>
</dbReference>
<dbReference type="InterPro" id="IPR002957">
    <property type="entry name" value="Keratin_I"/>
</dbReference>
<dbReference type="GO" id="GO:0005882">
    <property type="term" value="C:intermediate filament"/>
    <property type="evidence" value="ECO:0007669"/>
    <property type="project" value="UniProtKB-KW"/>
</dbReference>
<dbReference type="PANTHER" id="PTHR23239:SF366">
    <property type="entry name" value="KERATIN, TYPE I CYTOSKELETAL 47 KDA"/>
    <property type="match status" value="1"/>
</dbReference>
<dbReference type="OrthoDB" id="9946452at2759"/>
<keyword evidence="1 3" id="KW-0403">Intermediate filament</keyword>
<gene>
    <name evidence="6" type="primary">LOC109084359</name>
</gene>
<organism evidence="6">
    <name type="scientific">Cyprinus carpio</name>
    <name type="common">Common carp</name>
    <dbReference type="NCBI Taxonomy" id="7962"/>
    <lineage>
        <taxon>Eukaryota</taxon>
        <taxon>Metazoa</taxon>
        <taxon>Chordata</taxon>
        <taxon>Craniata</taxon>
        <taxon>Vertebrata</taxon>
        <taxon>Euteleostomi</taxon>
        <taxon>Actinopterygii</taxon>
        <taxon>Neopterygii</taxon>
        <taxon>Teleostei</taxon>
        <taxon>Ostariophysi</taxon>
        <taxon>Cypriniformes</taxon>
        <taxon>Cyprinidae</taxon>
        <taxon>Cyprininae</taxon>
        <taxon>Cyprinus</taxon>
    </lineage>
</organism>
<dbReference type="PROSITE" id="PS00226">
    <property type="entry name" value="IF_ROD_1"/>
    <property type="match status" value="1"/>
</dbReference>
<dbReference type="Pfam" id="PF00038">
    <property type="entry name" value="Filament"/>
    <property type="match status" value="1"/>
</dbReference>
<dbReference type="Proteomes" id="UP001155660">
    <property type="component" value="Chromosome B1"/>
</dbReference>
<evidence type="ECO:0000259" key="5">
    <source>
        <dbReference type="PROSITE" id="PS51842"/>
    </source>
</evidence>
<dbReference type="InterPro" id="IPR039008">
    <property type="entry name" value="IF_rod_dom"/>
</dbReference>
<dbReference type="KEGG" id="ccar:109084359"/>
<protein>
    <submittedName>
        <fullName evidence="6">Keratin, type I cytoskeletal 47 kDa-like</fullName>
    </submittedName>
</protein>
<reference evidence="6" key="1">
    <citation type="submission" date="2025-08" db="UniProtKB">
        <authorList>
            <consortium name="RefSeq"/>
        </authorList>
    </citation>
    <scope>IDENTIFICATION</scope>
    <source>
        <tissue evidence="6">Muscle</tissue>
    </source>
</reference>
<dbReference type="GeneID" id="109084359"/>